<dbReference type="PANTHER" id="PTHR11177:SF384">
    <property type="entry name" value="CHITINASE"/>
    <property type="match status" value="1"/>
</dbReference>
<evidence type="ECO:0000313" key="16">
    <source>
        <dbReference type="EMBL" id="KAJ6445801.1"/>
    </source>
</evidence>
<comment type="subcellular location">
    <subcellularLocation>
        <location evidence="2">Secreted</location>
    </subcellularLocation>
</comment>
<dbReference type="EMBL" id="JAQHRD010000001">
    <property type="protein sequence ID" value="KAJ6445801.1"/>
    <property type="molecule type" value="Genomic_DNA"/>
</dbReference>
<evidence type="ECO:0000313" key="17">
    <source>
        <dbReference type="Proteomes" id="UP001163105"/>
    </source>
</evidence>
<evidence type="ECO:0000256" key="8">
    <source>
        <dbReference type="ARBA" id="ARBA00023024"/>
    </source>
</evidence>
<dbReference type="CDD" id="cd06548">
    <property type="entry name" value="GH18_chitinase"/>
    <property type="match status" value="1"/>
</dbReference>
<dbReference type="SUPFAM" id="SSF54556">
    <property type="entry name" value="Chitinase insertion domain"/>
    <property type="match status" value="1"/>
</dbReference>
<keyword evidence="11" id="KW-0624">Polysaccharide degradation</keyword>
<dbReference type="Gene3D" id="3.10.50.10">
    <property type="match status" value="1"/>
</dbReference>
<evidence type="ECO:0000256" key="12">
    <source>
        <dbReference type="RuleBase" id="RU000489"/>
    </source>
</evidence>
<keyword evidence="8" id="KW-0146">Chitin degradation</keyword>
<dbReference type="GO" id="GO:0008061">
    <property type="term" value="F:chitin binding"/>
    <property type="evidence" value="ECO:0007669"/>
    <property type="project" value="InterPro"/>
</dbReference>
<dbReference type="FunFam" id="3.10.50.10:FF:000005">
    <property type="entry name" value="Endochitinase B1"/>
    <property type="match status" value="1"/>
</dbReference>
<feature type="signal peptide" evidence="14">
    <location>
        <begin position="1"/>
        <end position="18"/>
    </location>
</feature>
<dbReference type="InterPro" id="IPR017853">
    <property type="entry name" value="GH"/>
</dbReference>
<feature type="compositionally biased region" description="Acidic residues" evidence="13">
    <location>
        <begin position="71"/>
        <end position="83"/>
    </location>
</feature>
<keyword evidence="9" id="KW-0119">Carbohydrate metabolism</keyword>
<keyword evidence="7 12" id="KW-0378">Hydrolase</keyword>
<dbReference type="GO" id="GO:0006032">
    <property type="term" value="P:chitin catabolic process"/>
    <property type="evidence" value="ECO:0007669"/>
    <property type="project" value="UniProtKB-KW"/>
</dbReference>
<evidence type="ECO:0000256" key="7">
    <source>
        <dbReference type="ARBA" id="ARBA00022801"/>
    </source>
</evidence>
<evidence type="ECO:0000256" key="14">
    <source>
        <dbReference type="SAM" id="SignalP"/>
    </source>
</evidence>
<dbReference type="Gene3D" id="3.20.20.80">
    <property type="entry name" value="Glycosidases"/>
    <property type="match status" value="1"/>
</dbReference>
<comment type="caution">
    <text evidence="16">The sequence shown here is derived from an EMBL/GenBank/DDBJ whole genome shotgun (WGS) entry which is preliminary data.</text>
</comment>
<keyword evidence="5" id="KW-0964">Secreted</keyword>
<feature type="compositionally biased region" description="Low complexity" evidence="13">
    <location>
        <begin position="146"/>
        <end position="156"/>
    </location>
</feature>
<evidence type="ECO:0000256" key="3">
    <source>
        <dbReference type="ARBA" id="ARBA00008682"/>
    </source>
</evidence>
<evidence type="ECO:0000256" key="4">
    <source>
        <dbReference type="ARBA" id="ARBA00012729"/>
    </source>
</evidence>
<dbReference type="InterPro" id="IPR029070">
    <property type="entry name" value="Chitinase_insertion_sf"/>
</dbReference>
<evidence type="ECO:0000256" key="11">
    <source>
        <dbReference type="ARBA" id="ARBA00023326"/>
    </source>
</evidence>
<accession>A0AB34G4F4</accession>
<feature type="compositionally biased region" description="Low complexity" evidence="13">
    <location>
        <begin position="186"/>
        <end position="198"/>
    </location>
</feature>
<dbReference type="InterPro" id="IPR001223">
    <property type="entry name" value="Glyco_hydro18_cat"/>
</dbReference>
<feature type="region of interest" description="Disordered" evidence="13">
    <location>
        <begin position="52"/>
        <end position="97"/>
    </location>
</feature>
<keyword evidence="17" id="KW-1185">Reference proteome</keyword>
<dbReference type="SUPFAM" id="SSF51445">
    <property type="entry name" value="(Trans)glycosidases"/>
    <property type="match status" value="1"/>
</dbReference>
<evidence type="ECO:0000259" key="15">
    <source>
        <dbReference type="PROSITE" id="PS51910"/>
    </source>
</evidence>
<proteinExistence type="inferred from homology"/>
<feature type="chain" id="PRO_5044303677" description="chitinase" evidence="14">
    <location>
        <begin position="19"/>
        <end position="594"/>
    </location>
</feature>
<comment type="catalytic activity">
    <reaction evidence="1">
        <text>Random endo-hydrolysis of N-acetyl-beta-D-glucosaminide (1-&gt;4)-beta-linkages in chitin and chitodextrins.</text>
        <dbReference type="EC" id="3.2.1.14"/>
    </reaction>
</comment>
<sequence length="594" mass="63970">MRGILVASLPLLAGTALGAPAVDQVVDISCVQQATVTVFQPMTVYVTVATSIPGPSPSPSSTLQRPVDPPQSEDDPCEGEDPDSTIAPATQKPYTPTTLDVVQDSSTVLRVSPTPTFKWGNNTRLTNSTSGGFQKPSTVFRPSQIGQGTQGRQGTQSPTIQESTNVAQLSRPTQDAKPSSDTAAISPTSGSTNTTSSSSKAIKGLRNVLYFTNWGIYGANYQPQMLPADRVTHVLYAFAAVGQDGTVKPFDSYADTEKHYPEDSWNDQGKNAYGCVKQLYKLKQKNRNMKTLLSIGGWTASQNGKFANSVATPEQQKQFASSAVKLMGDWGMDGLDVDWEYPTNDDEAQKFVSLLKACREELDSYAKQSGHDYHFLLTVATAAGPDHYRQLDKPGMDRYLDAWHLMAYDYAGSWDKTTGHQANVNKSASNPESTKFDTVQAVDDYIQAGIAPEKIILGLPLYGRSFANTNGLGEAFTGVGGGTIEQGIWLYRDLPRTGAKVEVDEAVGAAWSYDPTAKELVSFDNPQSAKLKVDYLKSKGLGGALFWEASGDKTGDDSIVGTVASSLGQLEQSDNMLSYPASQYDNIKNGMQGA</sequence>
<name>A0AB34G4F4_9HYPO</name>
<dbReference type="Proteomes" id="UP001163105">
    <property type="component" value="Unassembled WGS sequence"/>
</dbReference>
<gene>
    <name evidence="16" type="ORF">O9K51_00564</name>
</gene>
<feature type="domain" description="GH18" evidence="15">
    <location>
        <begin position="205"/>
        <end position="570"/>
    </location>
</feature>
<keyword evidence="10 12" id="KW-0326">Glycosidase</keyword>
<dbReference type="PROSITE" id="PS51910">
    <property type="entry name" value="GH18_2"/>
    <property type="match status" value="1"/>
</dbReference>
<feature type="compositionally biased region" description="Polar residues" evidence="13">
    <location>
        <begin position="157"/>
        <end position="185"/>
    </location>
</feature>
<evidence type="ECO:0000256" key="1">
    <source>
        <dbReference type="ARBA" id="ARBA00000822"/>
    </source>
</evidence>
<evidence type="ECO:0000256" key="9">
    <source>
        <dbReference type="ARBA" id="ARBA00023277"/>
    </source>
</evidence>
<keyword evidence="6 14" id="KW-0732">Signal</keyword>
<dbReference type="AlphaFoldDB" id="A0AB34G4F4"/>
<dbReference type="GO" id="GO:0005576">
    <property type="term" value="C:extracellular region"/>
    <property type="evidence" value="ECO:0007669"/>
    <property type="project" value="UniProtKB-SubCell"/>
</dbReference>
<dbReference type="GO" id="GO:0000272">
    <property type="term" value="P:polysaccharide catabolic process"/>
    <property type="evidence" value="ECO:0007669"/>
    <property type="project" value="UniProtKB-KW"/>
</dbReference>
<dbReference type="PROSITE" id="PS01095">
    <property type="entry name" value="GH18_1"/>
    <property type="match status" value="1"/>
</dbReference>
<dbReference type="InterPro" id="IPR050314">
    <property type="entry name" value="Glycosyl_Hydrlase_18"/>
</dbReference>
<dbReference type="GO" id="GO:0008843">
    <property type="term" value="F:endochitinase activity"/>
    <property type="evidence" value="ECO:0007669"/>
    <property type="project" value="UniProtKB-EC"/>
</dbReference>
<protein>
    <recommendedName>
        <fullName evidence="4">chitinase</fullName>
        <ecNumber evidence="4">3.2.1.14</ecNumber>
    </recommendedName>
</protein>
<feature type="region of interest" description="Disordered" evidence="13">
    <location>
        <begin position="113"/>
        <end position="198"/>
    </location>
</feature>
<dbReference type="InterPro" id="IPR011583">
    <property type="entry name" value="Chitinase_II/V-like_cat"/>
</dbReference>
<dbReference type="InterPro" id="IPR001579">
    <property type="entry name" value="Glyco_hydro_18_chit_AS"/>
</dbReference>
<dbReference type="PANTHER" id="PTHR11177">
    <property type="entry name" value="CHITINASE"/>
    <property type="match status" value="1"/>
</dbReference>
<dbReference type="FunFam" id="3.20.20.80:FF:000075">
    <property type="entry name" value="Sporulation-specific chitinase"/>
    <property type="match status" value="1"/>
</dbReference>
<evidence type="ECO:0000256" key="2">
    <source>
        <dbReference type="ARBA" id="ARBA00004613"/>
    </source>
</evidence>
<feature type="compositionally biased region" description="Polar residues" evidence="13">
    <location>
        <begin position="113"/>
        <end position="145"/>
    </location>
</feature>
<reference evidence="16" key="1">
    <citation type="submission" date="2023-01" db="EMBL/GenBank/DDBJ databases">
        <title>The growth and conidiation of Purpureocillium lavendulum are regulated by nitrogen source and histone H3K14 acetylation.</title>
        <authorList>
            <person name="Tang P."/>
            <person name="Han J."/>
            <person name="Zhang C."/>
            <person name="Tang P."/>
            <person name="Qi F."/>
            <person name="Zhang K."/>
            <person name="Liang L."/>
        </authorList>
    </citation>
    <scope>NUCLEOTIDE SEQUENCE</scope>
    <source>
        <strain evidence="16">YMF1.00683</strain>
    </source>
</reference>
<evidence type="ECO:0000256" key="5">
    <source>
        <dbReference type="ARBA" id="ARBA00022525"/>
    </source>
</evidence>
<evidence type="ECO:0000256" key="13">
    <source>
        <dbReference type="SAM" id="MobiDB-lite"/>
    </source>
</evidence>
<organism evidence="16 17">
    <name type="scientific">Purpureocillium lavendulum</name>
    <dbReference type="NCBI Taxonomy" id="1247861"/>
    <lineage>
        <taxon>Eukaryota</taxon>
        <taxon>Fungi</taxon>
        <taxon>Dikarya</taxon>
        <taxon>Ascomycota</taxon>
        <taxon>Pezizomycotina</taxon>
        <taxon>Sordariomycetes</taxon>
        <taxon>Hypocreomycetidae</taxon>
        <taxon>Hypocreales</taxon>
        <taxon>Ophiocordycipitaceae</taxon>
        <taxon>Purpureocillium</taxon>
    </lineage>
</organism>
<dbReference type="SMART" id="SM00636">
    <property type="entry name" value="Glyco_18"/>
    <property type="match status" value="1"/>
</dbReference>
<dbReference type="Pfam" id="PF00704">
    <property type="entry name" value="Glyco_hydro_18"/>
    <property type="match status" value="1"/>
</dbReference>
<comment type="similarity">
    <text evidence="3">Belongs to the glycosyl hydrolase 18 family. Chitinase class V subfamily.</text>
</comment>
<evidence type="ECO:0000256" key="6">
    <source>
        <dbReference type="ARBA" id="ARBA00022729"/>
    </source>
</evidence>
<evidence type="ECO:0000256" key="10">
    <source>
        <dbReference type="ARBA" id="ARBA00023295"/>
    </source>
</evidence>
<dbReference type="EC" id="3.2.1.14" evidence="4"/>